<keyword evidence="2" id="KW-1185">Reference proteome</keyword>
<evidence type="ECO:0000313" key="1">
    <source>
        <dbReference type="EMBL" id="AHM03932.1"/>
    </source>
</evidence>
<dbReference type="KEGG" id="red:roselon_01550"/>
<dbReference type="Proteomes" id="UP000019593">
    <property type="component" value="Chromosome"/>
</dbReference>
<dbReference type="STRING" id="1294273.roselon_01550"/>
<gene>
    <name evidence="1" type="ORF">roselon_01550</name>
</gene>
<accession>W8S1C2</accession>
<name>W8S1C2_9RHOB</name>
<dbReference type="AlphaFoldDB" id="W8S1C2"/>
<protein>
    <submittedName>
        <fullName evidence="1">Uncharacterized protein</fullName>
    </submittedName>
</protein>
<evidence type="ECO:0000313" key="2">
    <source>
        <dbReference type="Proteomes" id="UP000019593"/>
    </source>
</evidence>
<proteinExistence type="predicted"/>
<organism evidence="1 2">
    <name type="scientific">Roseicyclus elongatus DSM 19469</name>
    <dbReference type="NCBI Taxonomy" id="1294273"/>
    <lineage>
        <taxon>Bacteria</taxon>
        <taxon>Pseudomonadati</taxon>
        <taxon>Pseudomonadota</taxon>
        <taxon>Alphaproteobacteria</taxon>
        <taxon>Rhodobacterales</taxon>
        <taxon>Roseobacteraceae</taxon>
        <taxon>Roseicyclus</taxon>
    </lineage>
</organism>
<dbReference type="HOGENOM" id="CLU_2668747_0_0_5"/>
<dbReference type="EMBL" id="CP004372">
    <property type="protein sequence ID" value="AHM03932.1"/>
    <property type="molecule type" value="Genomic_DNA"/>
</dbReference>
<sequence>MLGLGPFNFGLPRLADQLLNRRHSVPRLAHSCQMAHRLHENTKPACIPSLPGGRCGGILRGSGHQNGPDRDHSIL</sequence>
<reference evidence="1 2" key="1">
    <citation type="submission" date="2013-03" db="EMBL/GenBank/DDBJ databases">
        <authorList>
            <person name="Fiebig A."/>
            <person name="Goeker M."/>
            <person name="Klenk H.-P.P."/>
        </authorList>
    </citation>
    <scope>NUCLEOTIDE SEQUENCE [LARGE SCALE GENOMIC DNA]</scope>
    <source>
        <strain evidence="2">DSM 19469</strain>
    </source>
</reference>